<dbReference type="EMBL" id="JAAFYZ010000127">
    <property type="protein sequence ID" value="MBS2551101.1"/>
    <property type="molecule type" value="Genomic_DNA"/>
</dbReference>
<reference evidence="1 2" key="1">
    <citation type="submission" date="2020-02" db="EMBL/GenBank/DDBJ databases">
        <title>Acidophilic actinobacteria isolated from forest soil.</title>
        <authorList>
            <person name="Golinska P."/>
        </authorList>
    </citation>
    <scope>NUCLEOTIDE SEQUENCE [LARGE SCALE GENOMIC DNA]</scope>
    <source>
        <strain evidence="1 2">NL8</strain>
    </source>
</reference>
<organism evidence="1 2">
    <name type="scientific">Catenulispora pinistramenti</name>
    <dbReference type="NCBI Taxonomy" id="2705254"/>
    <lineage>
        <taxon>Bacteria</taxon>
        <taxon>Bacillati</taxon>
        <taxon>Actinomycetota</taxon>
        <taxon>Actinomycetes</taxon>
        <taxon>Catenulisporales</taxon>
        <taxon>Catenulisporaceae</taxon>
        <taxon>Catenulispora</taxon>
    </lineage>
</organism>
<comment type="caution">
    <text evidence="1">The sequence shown here is derived from an EMBL/GenBank/DDBJ whole genome shotgun (WGS) entry which is preliminary data.</text>
</comment>
<evidence type="ECO:0000313" key="1">
    <source>
        <dbReference type="EMBL" id="MBS2551101.1"/>
    </source>
</evidence>
<sequence>MPDGRPVPPADGWRAEPLVFSLYDFLRSGSFEDLRIGQPKELVRSRVPEPLDWALTGDGTESDLWSYGRLDLIFVDGKLSSVFCDNLGGFGDESAEEDHVTVDPWFLADPLPGMADVRGRLAGKGLAVRESEVAGYLREYRRDLVVEGSEVTLMFEADRPGVPLVAFWLDREQSPNSEP</sequence>
<keyword evidence="2" id="KW-1185">Reference proteome</keyword>
<proteinExistence type="predicted"/>
<dbReference type="Proteomes" id="UP000730482">
    <property type="component" value="Unassembled WGS sequence"/>
</dbReference>
<dbReference type="RefSeq" id="WP_212015114.1">
    <property type="nucleotide sequence ID" value="NZ_JAAFYZ010000127.1"/>
</dbReference>
<gene>
    <name evidence="1" type="ORF">KGQ19_29950</name>
</gene>
<name>A0ABS5KYH3_9ACTN</name>
<protein>
    <submittedName>
        <fullName evidence="1">Uncharacterized protein</fullName>
    </submittedName>
</protein>
<accession>A0ABS5KYH3</accession>
<evidence type="ECO:0000313" key="2">
    <source>
        <dbReference type="Proteomes" id="UP000730482"/>
    </source>
</evidence>